<evidence type="ECO:0000256" key="3">
    <source>
        <dbReference type="SAM" id="Phobius"/>
    </source>
</evidence>
<organism evidence="4 5">
    <name type="scientific">Dubosiella newyorkensis</name>
    <dbReference type="NCBI Taxonomy" id="1862672"/>
    <lineage>
        <taxon>Bacteria</taxon>
        <taxon>Bacillati</taxon>
        <taxon>Bacillota</taxon>
        <taxon>Erysipelotrichia</taxon>
        <taxon>Erysipelotrichales</taxon>
        <taxon>Erysipelotrichaceae</taxon>
        <taxon>Dubosiella</taxon>
    </lineage>
</organism>
<keyword evidence="3" id="KW-1133">Transmembrane helix</keyword>
<name>A0A1U7NJN8_9FIRM</name>
<dbReference type="PANTHER" id="PTHR31302:SF31">
    <property type="entry name" value="PHOSPHODIESTERASE YAEI"/>
    <property type="match status" value="1"/>
</dbReference>
<keyword evidence="5" id="KW-1185">Reference proteome</keyword>
<reference evidence="4 5" key="1">
    <citation type="submission" date="2016-11" db="EMBL/GenBank/DDBJ databases">
        <title>Description of two novel members of the family Erysipelotrichaceae: Ileibacterium lipovorans gen. nov., sp. nov. and Dubosiella newyorkensis, gen. nov., sp. nov.</title>
        <authorList>
            <person name="Cox L.M."/>
            <person name="Sohn J."/>
            <person name="Tyrrell K.L."/>
            <person name="Citron D.M."/>
            <person name="Lawson P.A."/>
            <person name="Patel N.B."/>
            <person name="Iizumi T."/>
            <person name="Perez-Perez G.I."/>
            <person name="Goldstein E.J."/>
            <person name="Blaser M.J."/>
        </authorList>
    </citation>
    <scope>NUCLEOTIDE SEQUENCE [LARGE SCALE GENOMIC DNA]</scope>
    <source>
        <strain evidence="4 5">NYU-BL-A4</strain>
    </source>
</reference>
<dbReference type="STRING" id="1862672.BO225_11510"/>
<dbReference type="InterPro" id="IPR029052">
    <property type="entry name" value="Metallo-depent_PP-like"/>
</dbReference>
<sequence>MKEKKNNSSLFYDKIWCMTKLQKILFVIVACLSVCMMTICFSLYRAIYVDPNEVVIQYKMIKEKKIPDEMKDVSIAYFTDLEYGAFENKGRVDRLFKKLNDLHADIFIFGGDLLAENYTVSEEAKADMIARLSAIDAPLGKFAVLGEQDLINEERLQQVNDIYHQAQFEVLNNTNRLITNRSSQGIELIGLYPDPNMEQALTGIGDQTYNLLVSHYADPFLDDSLKGHSISLGIAGNSHGTQIMYPIYGGYRKWPGNEKLNRADGAKLSFPYMISSGTGCIKVNARLNSKPEIIYLVFSR</sequence>
<dbReference type="GO" id="GO:0046872">
    <property type="term" value="F:metal ion binding"/>
    <property type="evidence" value="ECO:0007669"/>
    <property type="project" value="UniProtKB-KW"/>
</dbReference>
<dbReference type="GO" id="GO:0016020">
    <property type="term" value="C:membrane"/>
    <property type="evidence" value="ECO:0007669"/>
    <property type="project" value="GOC"/>
</dbReference>
<dbReference type="Proteomes" id="UP000186705">
    <property type="component" value="Unassembled WGS sequence"/>
</dbReference>
<dbReference type="Gene3D" id="3.60.21.10">
    <property type="match status" value="1"/>
</dbReference>
<protein>
    <recommendedName>
        <fullName evidence="6">Calcineurin-like phosphoesterase domain-containing protein</fullName>
    </recommendedName>
</protein>
<comment type="caution">
    <text evidence="4">The sequence shown here is derived from an EMBL/GenBank/DDBJ whole genome shotgun (WGS) entry which is preliminary data.</text>
</comment>
<evidence type="ECO:0000313" key="5">
    <source>
        <dbReference type="Proteomes" id="UP000186705"/>
    </source>
</evidence>
<proteinExistence type="predicted"/>
<evidence type="ECO:0000313" key="4">
    <source>
        <dbReference type="EMBL" id="OLU43884.1"/>
    </source>
</evidence>
<accession>A0A1U7NJN8</accession>
<dbReference type="PANTHER" id="PTHR31302">
    <property type="entry name" value="TRANSMEMBRANE PROTEIN WITH METALLOPHOSPHOESTERASE DOMAIN-RELATED"/>
    <property type="match status" value="1"/>
</dbReference>
<evidence type="ECO:0000256" key="1">
    <source>
        <dbReference type="ARBA" id="ARBA00022723"/>
    </source>
</evidence>
<dbReference type="GO" id="GO:0009245">
    <property type="term" value="P:lipid A biosynthetic process"/>
    <property type="evidence" value="ECO:0007669"/>
    <property type="project" value="TreeGrafter"/>
</dbReference>
<keyword evidence="3" id="KW-0472">Membrane</keyword>
<dbReference type="EMBL" id="MPKA01000139">
    <property type="protein sequence ID" value="OLU43884.1"/>
    <property type="molecule type" value="Genomic_DNA"/>
</dbReference>
<dbReference type="GO" id="GO:0008758">
    <property type="term" value="F:UDP-2,3-diacylglucosamine hydrolase activity"/>
    <property type="evidence" value="ECO:0007669"/>
    <property type="project" value="TreeGrafter"/>
</dbReference>
<keyword evidence="3" id="KW-0812">Transmembrane</keyword>
<evidence type="ECO:0000256" key="2">
    <source>
        <dbReference type="ARBA" id="ARBA00022801"/>
    </source>
</evidence>
<keyword evidence="1" id="KW-0479">Metal-binding</keyword>
<dbReference type="AlphaFoldDB" id="A0A1U7NJN8"/>
<dbReference type="SUPFAM" id="SSF56300">
    <property type="entry name" value="Metallo-dependent phosphatases"/>
    <property type="match status" value="1"/>
</dbReference>
<dbReference type="InterPro" id="IPR051158">
    <property type="entry name" value="Metallophosphoesterase_sf"/>
</dbReference>
<evidence type="ECO:0008006" key="6">
    <source>
        <dbReference type="Google" id="ProtNLM"/>
    </source>
</evidence>
<keyword evidence="2" id="KW-0378">Hydrolase</keyword>
<feature type="transmembrane region" description="Helical" evidence="3">
    <location>
        <begin position="24"/>
        <end position="44"/>
    </location>
</feature>
<gene>
    <name evidence="4" type="ORF">BO225_11510</name>
</gene>